<evidence type="ECO:0000256" key="7">
    <source>
        <dbReference type="SAM" id="Phobius"/>
    </source>
</evidence>
<dbReference type="PROSITE" id="PS50111">
    <property type="entry name" value="CHEMOTAXIS_TRANSDUC_2"/>
    <property type="match status" value="1"/>
</dbReference>
<dbReference type="InterPro" id="IPR003660">
    <property type="entry name" value="HAMP_dom"/>
</dbReference>
<keyword evidence="2" id="KW-1003">Cell membrane</keyword>
<feature type="domain" description="PAS" evidence="9">
    <location>
        <begin position="25"/>
        <end position="76"/>
    </location>
</feature>
<dbReference type="GO" id="GO:0004888">
    <property type="term" value="F:transmembrane signaling receptor activity"/>
    <property type="evidence" value="ECO:0007669"/>
    <property type="project" value="InterPro"/>
</dbReference>
<gene>
    <name evidence="12" type="ORF">TSA1_25990</name>
</gene>
<dbReference type="InterPro" id="IPR004089">
    <property type="entry name" value="MCPsignal_dom"/>
</dbReference>
<comment type="subcellular location">
    <subcellularLocation>
        <location evidence="1">Cell inner membrane</location>
        <topology evidence="1">Multi-pass membrane protein</topology>
    </subcellularLocation>
</comment>
<dbReference type="PROSITE" id="PS50112">
    <property type="entry name" value="PAS"/>
    <property type="match status" value="1"/>
</dbReference>
<dbReference type="SUPFAM" id="SSF55785">
    <property type="entry name" value="PYP-like sensor domain (PAS domain)"/>
    <property type="match status" value="1"/>
</dbReference>
<keyword evidence="2" id="KW-0997">Cell inner membrane</keyword>
<feature type="transmembrane region" description="Helical" evidence="7">
    <location>
        <begin position="194"/>
        <end position="214"/>
    </location>
</feature>
<dbReference type="Pfam" id="PF00015">
    <property type="entry name" value="MCPsignal"/>
    <property type="match status" value="1"/>
</dbReference>
<dbReference type="Gene3D" id="3.30.450.20">
    <property type="entry name" value="PAS domain"/>
    <property type="match status" value="1"/>
</dbReference>
<dbReference type="PANTHER" id="PTHR32089">
    <property type="entry name" value="METHYL-ACCEPTING CHEMOTAXIS PROTEIN MCPB"/>
    <property type="match status" value="1"/>
</dbReference>
<evidence type="ECO:0000259" key="9">
    <source>
        <dbReference type="PROSITE" id="PS50112"/>
    </source>
</evidence>
<dbReference type="GO" id="GO:0007165">
    <property type="term" value="P:signal transduction"/>
    <property type="evidence" value="ECO:0007669"/>
    <property type="project" value="UniProtKB-KW"/>
</dbReference>
<evidence type="ECO:0000256" key="4">
    <source>
        <dbReference type="ARBA" id="ARBA00029447"/>
    </source>
</evidence>
<protein>
    <submittedName>
        <fullName evidence="12">Chemotaxis protein</fullName>
    </submittedName>
</protein>
<dbReference type="Proteomes" id="UP000228930">
    <property type="component" value="Unassembled WGS sequence"/>
</dbReference>
<dbReference type="SUPFAM" id="SSF58104">
    <property type="entry name" value="Methyl-accepting chemotaxis protein (MCP) signaling domain"/>
    <property type="match status" value="1"/>
</dbReference>
<dbReference type="CDD" id="cd00130">
    <property type="entry name" value="PAS"/>
    <property type="match status" value="1"/>
</dbReference>
<dbReference type="SMART" id="SM00283">
    <property type="entry name" value="MA"/>
    <property type="match status" value="1"/>
</dbReference>
<sequence>MRKNFPVTDVEYPVSDETLIVSRTDLKGKLTYFNEDFIAAAGFTSAELMNQPHNIVRHPDMPPEAFDNLWDTLKAGKPWLGAVKNRRKNGDFYWVLATASPIRENGQVKGYTSIRTKLPADQRRLAEEVYAAIREKRSHGYRIDAGIIRRRSWLDRFSVFTGTLKARLVTTMVLQALFMLALSIVGALSTSGSTSLILAALAVVGTAIVSFAGLSTMRAIQGPMQQLNEILVNLVQDKLDNRIVIERDDEIGEALRNIQTVQTIIRFSRDEVQAVQRRAEAQRKADMTKLANGFEAAIGEIVETVSSAATELEASASTLSSTAGRAQELATAVATGSEAASSNVHSVASAAEEMSSSVREIGRQVQDSSKIASEAVSQAHATTERVSELSRAASRIGDVVELINAIAGQTNLLALNATIEAARAGEAGRGFAVVASEVKALAEQTAKATGEIGQQVGGIQSATQDSVSAIGEISGTIARLSEIASAIAAAVEQQGAATQEIARNVQQAAQGTQQVSSNVGDVQRGASETGSASSQVLSAAQMLSRDSNRLKLEVGKFLNSVRAA</sequence>
<dbReference type="RefSeq" id="WP_100178966.1">
    <property type="nucleotide sequence ID" value="NZ_LFJC01000003.1"/>
</dbReference>
<dbReference type="PROSITE" id="PS50192">
    <property type="entry name" value="T_SNARE"/>
    <property type="match status" value="1"/>
</dbReference>
<dbReference type="Pfam" id="PF08447">
    <property type="entry name" value="PAS_3"/>
    <property type="match status" value="1"/>
</dbReference>
<keyword evidence="13" id="KW-1185">Reference proteome</keyword>
<dbReference type="PANTHER" id="PTHR32089:SF112">
    <property type="entry name" value="LYSOZYME-LIKE PROTEIN-RELATED"/>
    <property type="match status" value="1"/>
</dbReference>
<keyword evidence="3 5" id="KW-0807">Transducer</keyword>
<proteinExistence type="inferred from homology"/>
<dbReference type="InterPro" id="IPR035965">
    <property type="entry name" value="PAS-like_dom_sf"/>
</dbReference>
<evidence type="ECO:0000256" key="2">
    <source>
        <dbReference type="ARBA" id="ARBA00022519"/>
    </source>
</evidence>
<keyword evidence="7" id="KW-1133">Transmembrane helix</keyword>
<name>A0A2M6UH20_9BRAD</name>
<keyword evidence="7" id="KW-0812">Transmembrane</keyword>
<dbReference type="GO" id="GO:0006935">
    <property type="term" value="P:chemotaxis"/>
    <property type="evidence" value="ECO:0007669"/>
    <property type="project" value="InterPro"/>
</dbReference>
<keyword evidence="7" id="KW-0472">Membrane</keyword>
<evidence type="ECO:0000313" key="13">
    <source>
        <dbReference type="Proteomes" id="UP000228930"/>
    </source>
</evidence>
<evidence type="ECO:0000259" key="8">
    <source>
        <dbReference type="PROSITE" id="PS50111"/>
    </source>
</evidence>
<dbReference type="AlphaFoldDB" id="A0A2M6UH20"/>
<dbReference type="InterPro" id="IPR000014">
    <property type="entry name" value="PAS"/>
</dbReference>
<dbReference type="InterPro" id="IPR000727">
    <property type="entry name" value="T_SNARE_dom"/>
</dbReference>
<accession>A0A2M6UH20</accession>
<reference evidence="12 13" key="1">
    <citation type="submission" date="2015-06" db="EMBL/GenBank/DDBJ databases">
        <title>Comparative genome analysis of nirS-carrying Bradyrhizobium sp. strains.</title>
        <authorList>
            <person name="Ishii S."/>
            <person name="Jang J."/>
            <person name="Nishizawa T."/>
            <person name="Senoo K."/>
        </authorList>
    </citation>
    <scope>NUCLEOTIDE SEQUENCE [LARGE SCALE GENOMIC DNA]</scope>
    <source>
        <strain evidence="12 13">TSA1</strain>
    </source>
</reference>
<feature type="domain" description="T-SNARE coiled-coil homology" evidence="10">
    <location>
        <begin position="460"/>
        <end position="522"/>
    </location>
</feature>
<dbReference type="EMBL" id="LFJC01000003">
    <property type="protein sequence ID" value="PIT03838.1"/>
    <property type="molecule type" value="Genomic_DNA"/>
</dbReference>
<dbReference type="Gene3D" id="1.10.287.950">
    <property type="entry name" value="Methyl-accepting chemotaxis protein"/>
    <property type="match status" value="1"/>
</dbReference>
<organism evidence="12 13">
    <name type="scientific">Bradyrhizobium nitroreducens</name>
    <dbReference type="NCBI Taxonomy" id="709803"/>
    <lineage>
        <taxon>Bacteria</taxon>
        <taxon>Pseudomonadati</taxon>
        <taxon>Pseudomonadota</taxon>
        <taxon>Alphaproteobacteria</taxon>
        <taxon>Hyphomicrobiales</taxon>
        <taxon>Nitrobacteraceae</taxon>
        <taxon>Bradyrhizobium</taxon>
    </lineage>
</organism>
<comment type="caution">
    <text evidence="12">The sequence shown here is derived from an EMBL/GenBank/DDBJ whole genome shotgun (WGS) entry which is preliminary data.</text>
</comment>
<evidence type="ECO:0000259" key="10">
    <source>
        <dbReference type="PROSITE" id="PS50192"/>
    </source>
</evidence>
<feature type="region of interest" description="Disordered" evidence="6">
    <location>
        <begin position="513"/>
        <end position="534"/>
    </location>
</feature>
<dbReference type="InterPro" id="IPR004090">
    <property type="entry name" value="Chemotax_Me-accpt_rcpt"/>
</dbReference>
<evidence type="ECO:0000256" key="6">
    <source>
        <dbReference type="SAM" id="MobiDB-lite"/>
    </source>
</evidence>
<feature type="domain" description="Methyl-accepting transducer" evidence="8">
    <location>
        <begin position="301"/>
        <end position="530"/>
    </location>
</feature>
<dbReference type="PRINTS" id="PR00260">
    <property type="entry name" value="CHEMTRNSDUCR"/>
</dbReference>
<evidence type="ECO:0000313" key="12">
    <source>
        <dbReference type="EMBL" id="PIT03838.1"/>
    </source>
</evidence>
<comment type="similarity">
    <text evidence="4">Belongs to the methyl-accepting chemotaxis (MCP) protein family.</text>
</comment>
<feature type="transmembrane region" description="Helical" evidence="7">
    <location>
        <begin position="166"/>
        <end position="188"/>
    </location>
</feature>
<evidence type="ECO:0000256" key="3">
    <source>
        <dbReference type="ARBA" id="ARBA00023224"/>
    </source>
</evidence>
<dbReference type="PROSITE" id="PS50885">
    <property type="entry name" value="HAMP"/>
    <property type="match status" value="1"/>
</dbReference>
<dbReference type="NCBIfam" id="TIGR00229">
    <property type="entry name" value="sensory_box"/>
    <property type="match status" value="1"/>
</dbReference>
<dbReference type="GO" id="GO:0005886">
    <property type="term" value="C:plasma membrane"/>
    <property type="evidence" value="ECO:0007669"/>
    <property type="project" value="UniProtKB-SubCell"/>
</dbReference>
<evidence type="ECO:0000259" key="11">
    <source>
        <dbReference type="PROSITE" id="PS50885"/>
    </source>
</evidence>
<evidence type="ECO:0000256" key="5">
    <source>
        <dbReference type="PROSITE-ProRule" id="PRU00284"/>
    </source>
</evidence>
<evidence type="ECO:0000256" key="1">
    <source>
        <dbReference type="ARBA" id="ARBA00004429"/>
    </source>
</evidence>
<feature type="domain" description="HAMP" evidence="11">
    <location>
        <begin position="218"/>
        <end position="270"/>
    </location>
</feature>
<dbReference type="InterPro" id="IPR013655">
    <property type="entry name" value="PAS_fold_3"/>
</dbReference>